<comment type="caution">
    <text evidence="1">The sequence shown here is derived from an EMBL/GenBank/DDBJ whole genome shotgun (WGS) entry which is preliminary data.</text>
</comment>
<reference evidence="1" key="1">
    <citation type="submission" date="2020-10" db="EMBL/GenBank/DDBJ databases">
        <authorList>
            <person name="Gilroy R."/>
        </authorList>
    </citation>
    <scope>NUCLEOTIDE SEQUENCE</scope>
    <source>
        <strain evidence="1">ChiW3-316</strain>
    </source>
</reference>
<gene>
    <name evidence="1" type="ORF">IAD20_06150</name>
</gene>
<protein>
    <submittedName>
        <fullName evidence="1">Squalene/phytoene synthase family protein</fullName>
    </submittedName>
</protein>
<name>A0A9D1SB64_9PROT</name>
<proteinExistence type="predicted"/>
<reference evidence="1" key="2">
    <citation type="journal article" date="2021" name="PeerJ">
        <title>Extensive microbial diversity within the chicken gut microbiome revealed by metagenomics and culture.</title>
        <authorList>
            <person name="Gilroy R."/>
            <person name="Ravi A."/>
            <person name="Getino M."/>
            <person name="Pursley I."/>
            <person name="Horton D.L."/>
            <person name="Alikhan N.F."/>
            <person name="Baker D."/>
            <person name="Gharbi K."/>
            <person name="Hall N."/>
            <person name="Watson M."/>
            <person name="Adriaenssens E.M."/>
            <person name="Foster-Nyarko E."/>
            <person name="Jarju S."/>
            <person name="Secka A."/>
            <person name="Antonio M."/>
            <person name="Oren A."/>
            <person name="Chaudhuri R.R."/>
            <person name="La Ragione R."/>
            <person name="Hildebrand F."/>
            <person name="Pallen M.J."/>
        </authorList>
    </citation>
    <scope>NUCLEOTIDE SEQUENCE</scope>
    <source>
        <strain evidence="1">ChiW3-316</strain>
    </source>
</reference>
<dbReference type="InterPro" id="IPR002060">
    <property type="entry name" value="Squ/phyt_synthse"/>
</dbReference>
<dbReference type="EMBL" id="DVNC01000039">
    <property type="protein sequence ID" value="HIU53645.1"/>
    <property type="molecule type" value="Genomic_DNA"/>
</dbReference>
<evidence type="ECO:0000313" key="1">
    <source>
        <dbReference type="EMBL" id="HIU53645.1"/>
    </source>
</evidence>
<accession>A0A9D1SB64</accession>
<dbReference type="GO" id="GO:0016765">
    <property type="term" value="F:transferase activity, transferring alkyl or aryl (other than methyl) groups"/>
    <property type="evidence" value="ECO:0007669"/>
    <property type="project" value="UniProtKB-ARBA"/>
</dbReference>
<dbReference type="InterPro" id="IPR008949">
    <property type="entry name" value="Isoprenoid_synthase_dom_sf"/>
</dbReference>
<organism evidence="1 2">
    <name type="scientific">Candidatus Scatocola faecipullorum</name>
    <dbReference type="NCBI Taxonomy" id="2840917"/>
    <lineage>
        <taxon>Bacteria</taxon>
        <taxon>Pseudomonadati</taxon>
        <taxon>Pseudomonadota</taxon>
        <taxon>Alphaproteobacteria</taxon>
        <taxon>Rhodospirillales</taxon>
        <taxon>Rhodospirillaceae</taxon>
        <taxon>Rhodospirillaceae incertae sedis</taxon>
        <taxon>Candidatus Scatocola</taxon>
    </lineage>
</organism>
<dbReference type="AlphaFoldDB" id="A0A9D1SB64"/>
<dbReference type="Proteomes" id="UP000824107">
    <property type="component" value="Unassembled WGS sequence"/>
</dbReference>
<dbReference type="Gene3D" id="1.10.600.10">
    <property type="entry name" value="Farnesyl Diphosphate Synthase"/>
    <property type="match status" value="1"/>
</dbReference>
<dbReference type="SUPFAM" id="SSF48576">
    <property type="entry name" value="Terpenoid synthases"/>
    <property type="match status" value="1"/>
</dbReference>
<sequence>MSDMRHKQQKDENFPVASFLLGKENRKIVTAYYNFARYGDDIADNPDLSEAEKTKRLEQLEQALYGKAGRETEAHQIAEPLRKAFIAENLSFSLASDLLTAFRQDAACFHYETWGQLMAYCQHSAAPVGRFLLALHNENPSTYLPANALCAALQIVNHVQDLKYDAKTLKRVYIPDELFRRFDVSPSALTRAKSSKALKLLVKEIMFRVRGLMEDAAILPSIVRNLRLRLEICVIFSLTNIMVKKILKGDVLTDTIRLNKRDWFCATIGGICRGLLTRHKTLTNKGL</sequence>
<dbReference type="PANTHER" id="PTHR31480">
    <property type="entry name" value="BIFUNCTIONAL LYCOPENE CYCLASE/PHYTOENE SYNTHASE"/>
    <property type="match status" value="1"/>
</dbReference>
<dbReference type="SFLD" id="SFLDS00005">
    <property type="entry name" value="Isoprenoid_Synthase_Type_I"/>
    <property type="match status" value="1"/>
</dbReference>
<dbReference type="SFLD" id="SFLDG01018">
    <property type="entry name" value="Squalene/Phytoene_Synthase_Lik"/>
    <property type="match status" value="1"/>
</dbReference>
<evidence type="ECO:0000313" key="2">
    <source>
        <dbReference type="Proteomes" id="UP000824107"/>
    </source>
</evidence>
<dbReference type="Pfam" id="PF00494">
    <property type="entry name" value="SQS_PSY"/>
    <property type="match status" value="1"/>
</dbReference>